<reference evidence="5" key="1">
    <citation type="journal article" date="2021" name="Environ. Microbiol.">
        <title>Cryptic niche differentiation of novel sediment ecotypes of Rugeria pomeroyi correlates with nitrate respiration.</title>
        <authorList>
            <person name="Lin X."/>
            <person name="McNichol J."/>
            <person name="Chu X."/>
            <person name="Qian Y."/>
            <person name="Luo H."/>
        </authorList>
    </citation>
    <scope>NUCLEOTIDE SEQUENCE</scope>
    <source>
        <strain evidence="5">SZCCDBB064</strain>
    </source>
</reference>
<dbReference type="SUPFAM" id="SSF140566">
    <property type="entry name" value="FlgN-like"/>
    <property type="match status" value="1"/>
</dbReference>
<evidence type="ECO:0000256" key="2">
    <source>
        <dbReference type="ARBA" id="ARBA00007703"/>
    </source>
</evidence>
<protein>
    <submittedName>
        <fullName evidence="5">Flagellar export chaperone FlgN</fullName>
    </submittedName>
</protein>
<evidence type="ECO:0000256" key="1">
    <source>
        <dbReference type="ARBA" id="ARBA00002397"/>
    </source>
</evidence>
<evidence type="ECO:0000313" key="5">
    <source>
        <dbReference type="EMBL" id="MCE8538588.1"/>
    </source>
</evidence>
<dbReference type="Proteomes" id="UP000813672">
    <property type="component" value="Unassembled WGS sequence"/>
</dbReference>
<dbReference type="GO" id="GO:0044780">
    <property type="term" value="P:bacterial-type flagellum assembly"/>
    <property type="evidence" value="ECO:0007669"/>
    <property type="project" value="InterPro"/>
</dbReference>
<keyword evidence="3" id="KW-1005">Bacterial flagellum biogenesis</keyword>
<comment type="similarity">
    <text evidence="2">Belongs to the FlgN family.</text>
</comment>
<comment type="function">
    <text evidence="1">Required for the efficient initiation of filament assembly.</text>
</comment>
<name>A0A9Q3ZMY7_9RHOB</name>
<evidence type="ECO:0000256" key="4">
    <source>
        <dbReference type="SAM" id="MobiDB-lite"/>
    </source>
</evidence>
<gene>
    <name evidence="5" type="primary">flgN</name>
    <name evidence="5" type="ORF">KBY27_14150</name>
</gene>
<dbReference type="EMBL" id="JAGQAF010000008">
    <property type="protein sequence ID" value="MCE8538588.1"/>
    <property type="molecule type" value="Genomic_DNA"/>
</dbReference>
<evidence type="ECO:0000313" key="6">
    <source>
        <dbReference type="Proteomes" id="UP000813672"/>
    </source>
</evidence>
<dbReference type="RefSeq" id="WP_234220267.1">
    <property type="nucleotide sequence ID" value="NZ_JAGQAF010000008.1"/>
</dbReference>
<evidence type="ECO:0000256" key="3">
    <source>
        <dbReference type="ARBA" id="ARBA00022795"/>
    </source>
</evidence>
<keyword evidence="5" id="KW-0282">Flagellum</keyword>
<dbReference type="Pfam" id="PF05130">
    <property type="entry name" value="FlgN"/>
    <property type="match status" value="1"/>
</dbReference>
<dbReference type="InterPro" id="IPR036679">
    <property type="entry name" value="FlgN-like_sf"/>
</dbReference>
<dbReference type="AlphaFoldDB" id="A0A9Q3ZMY7"/>
<comment type="caution">
    <text evidence="5">The sequence shown here is derived from an EMBL/GenBank/DDBJ whole genome shotgun (WGS) entry which is preliminary data.</text>
</comment>
<dbReference type="Gene3D" id="1.20.58.300">
    <property type="entry name" value="FlgN-like"/>
    <property type="match status" value="1"/>
</dbReference>
<dbReference type="InterPro" id="IPR007809">
    <property type="entry name" value="FlgN-like"/>
</dbReference>
<keyword evidence="5" id="KW-0969">Cilium</keyword>
<keyword evidence="5" id="KW-0966">Cell projection</keyword>
<feature type="region of interest" description="Disordered" evidence="4">
    <location>
        <begin position="99"/>
        <end position="119"/>
    </location>
</feature>
<sequence length="119" mass="13392">MGTEDLDDLIASLDELLELERGALVRGELEQLGRMTEEKERLVDRINAAPDLRRDQLGSLHLKVTRNQALLSSALEGIRAVAHRMSELRKVRQGLETYDSAGHKQRYATSGNARLEKRA</sequence>
<organism evidence="5 6">
    <name type="scientific">Ruegeria pomeroyi</name>
    <dbReference type="NCBI Taxonomy" id="89184"/>
    <lineage>
        <taxon>Bacteria</taxon>
        <taxon>Pseudomonadati</taxon>
        <taxon>Pseudomonadota</taxon>
        <taxon>Alphaproteobacteria</taxon>
        <taxon>Rhodobacterales</taxon>
        <taxon>Roseobacteraceae</taxon>
        <taxon>Ruegeria</taxon>
    </lineage>
</organism>
<accession>A0A9Q3ZMY7</accession>
<proteinExistence type="inferred from homology"/>